<dbReference type="Pfam" id="PF01955">
    <property type="entry name" value="CbiZ"/>
    <property type="match status" value="1"/>
</dbReference>
<dbReference type="EMBL" id="JAGGMV010000001">
    <property type="protein sequence ID" value="MBP2201314.1"/>
    <property type="molecule type" value="Genomic_DNA"/>
</dbReference>
<protein>
    <submittedName>
        <fullName evidence="1">Adenosylcobinamide amidohydrolase</fullName>
    </submittedName>
</protein>
<dbReference type="InterPro" id="IPR002808">
    <property type="entry name" value="AdoCbi_amidolase"/>
</dbReference>
<comment type="caution">
    <text evidence="1">The sequence shown here is derived from an EMBL/GenBank/DDBJ whole genome shotgun (WGS) entry which is preliminary data.</text>
</comment>
<accession>A0A8J7RFF8</accession>
<dbReference type="InterPro" id="IPR052209">
    <property type="entry name" value="CbiZ"/>
</dbReference>
<evidence type="ECO:0000313" key="1">
    <source>
        <dbReference type="EMBL" id="MBP2201314.1"/>
    </source>
</evidence>
<dbReference type="Proteomes" id="UP000740329">
    <property type="component" value="Unassembled WGS sequence"/>
</dbReference>
<dbReference type="AlphaFoldDB" id="A0A8J7RFF8"/>
<dbReference type="RefSeq" id="WP_209590757.1">
    <property type="nucleotide sequence ID" value="NZ_JAGGMV010000001.1"/>
</dbReference>
<proteinExistence type="predicted"/>
<dbReference type="PANTHER" id="PTHR35336">
    <property type="entry name" value="ADENOSYLCOBINAMIDE AMIDOHYDROLASE"/>
    <property type="match status" value="1"/>
</dbReference>
<gene>
    <name evidence="1" type="ORF">J3E07_000712</name>
</gene>
<reference evidence="1" key="1">
    <citation type="submission" date="2021-03" db="EMBL/GenBank/DDBJ databases">
        <title>Genomic Encyclopedia of Type Strains, Phase IV (KMG-V): Genome sequencing to study the core and pangenomes of soil and plant-associated prokaryotes.</title>
        <authorList>
            <person name="Whitman W."/>
        </authorList>
    </citation>
    <scope>NUCLEOTIDE SEQUENCE</scope>
    <source>
        <strain evidence="1">C4</strain>
    </source>
</reference>
<sequence length="271" mass="30219">MHYQNITDDSVKIEELFKKDDWVAKRFKHTVEIKDESEKTKTLVVEFANPRKVLSTTDGMVTVDYVGNNSIPVPFWDKVHSYKDYRKQIFEKIEISKEEIALLATGANMDNLSIHYEEFDEFYVVALSTAGALGNAIRLGDEKADYIEKDFETYCISEDGTITKKEKVGTVNIIVITNADLTEGAMAKAIISITEAKTNVFLDLGVPSTKHPELQSTGTGTDSVIVVGGNGPKVGYTGGHTKIGEMIAKCVKRSVREAMILQDELNYDFEE</sequence>
<organism evidence="1 2">
    <name type="scientific">Methanococcus voltae</name>
    <dbReference type="NCBI Taxonomy" id="2188"/>
    <lineage>
        <taxon>Archaea</taxon>
        <taxon>Methanobacteriati</taxon>
        <taxon>Methanobacteriota</taxon>
        <taxon>Methanomada group</taxon>
        <taxon>Methanococci</taxon>
        <taxon>Methanococcales</taxon>
        <taxon>Methanococcaceae</taxon>
        <taxon>Methanococcus</taxon>
    </lineage>
</organism>
<evidence type="ECO:0000313" key="2">
    <source>
        <dbReference type="Proteomes" id="UP000740329"/>
    </source>
</evidence>
<name>A0A8J7RFF8_METVO</name>
<dbReference type="PANTHER" id="PTHR35336:SF5">
    <property type="entry name" value="ADENOSYLCOBINAMIDE AMIDOHYDROLASE"/>
    <property type="match status" value="1"/>
</dbReference>